<comment type="caution">
    <text evidence="3">The sequence shown here is derived from an EMBL/GenBank/DDBJ whole genome shotgun (WGS) entry which is preliminary data.</text>
</comment>
<keyword evidence="1" id="KW-0812">Transmembrane</keyword>
<feature type="transmembrane region" description="Helical" evidence="1">
    <location>
        <begin position="227"/>
        <end position="246"/>
    </location>
</feature>
<feature type="transmembrane region" description="Helical" evidence="1">
    <location>
        <begin position="164"/>
        <end position="186"/>
    </location>
</feature>
<dbReference type="GO" id="GO:0016717">
    <property type="term" value="F:oxidoreductase activity, acting on paired donors, with oxidation of a pair of donors resulting in the reduction of molecular oxygen to two molecules of water"/>
    <property type="evidence" value="ECO:0007669"/>
    <property type="project" value="TreeGrafter"/>
</dbReference>
<accession>A0A7W9EDL6</accession>
<dbReference type="GO" id="GO:0016020">
    <property type="term" value="C:membrane"/>
    <property type="evidence" value="ECO:0007669"/>
    <property type="project" value="TreeGrafter"/>
</dbReference>
<dbReference type="PANTHER" id="PTHR19353">
    <property type="entry name" value="FATTY ACID DESATURASE 2"/>
    <property type="match status" value="1"/>
</dbReference>
<dbReference type="InterPro" id="IPR005804">
    <property type="entry name" value="FA_desaturase_dom"/>
</dbReference>
<feature type="transmembrane region" description="Helical" evidence="1">
    <location>
        <begin position="65"/>
        <end position="95"/>
    </location>
</feature>
<keyword evidence="4" id="KW-1185">Reference proteome</keyword>
<organism evidence="3 4">
    <name type="scientific">Sphingobium boeckii</name>
    <dbReference type="NCBI Taxonomy" id="1082345"/>
    <lineage>
        <taxon>Bacteria</taxon>
        <taxon>Pseudomonadati</taxon>
        <taxon>Pseudomonadota</taxon>
        <taxon>Alphaproteobacteria</taxon>
        <taxon>Sphingomonadales</taxon>
        <taxon>Sphingomonadaceae</taxon>
        <taxon>Sphingobium</taxon>
    </lineage>
</organism>
<feature type="domain" description="Fatty acid desaturase" evidence="2">
    <location>
        <begin position="84"/>
        <end position="345"/>
    </location>
</feature>
<dbReference type="PANTHER" id="PTHR19353:SF19">
    <property type="entry name" value="DELTA(5) FATTY ACID DESATURASE C-RELATED"/>
    <property type="match status" value="1"/>
</dbReference>
<dbReference type="Pfam" id="PF00487">
    <property type="entry name" value="FA_desaturase"/>
    <property type="match status" value="1"/>
</dbReference>
<evidence type="ECO:0000256" key="1">
    <source>
        <dbReference type="SAM" id="Phobius"/>
    </source>
</evidence>
<dbReference type="GO" id="GO:0008610">
    <property type="term" value="P:lipid biosynthetic process"/>
    <property type="evidence" value="ECO:0007669"/>
    <property type="project" value="UniProtKB-ARBA"/>
</dbReference>
<dbReference type="InterPro" id="IPR012171">
    <property type="entry name" value="Fatty_acid_desaturase"/>
</dbReference>
<name>A0A7W9EDL6_9SPHN</name>
<evidence type="ECO:0000259" key="2">
    <source>
        <dbReference type="Pfam" id="PF00487"/>
    </source>
</evidence>
<dbReference type="AlphaFoldDB" id="A0A7W9EDL6"/>
<protein>
    <submittedName>
        <fullName evidence="3">Fatty acid desaturase</fullName>
    </submittedName>
</protein>
<evidence type="ECO:0000313" key="3">
    <source>
        <dbReference type="EMBL" id="MBB5685413.1"/>
    </source>
</evidence>
<keyword evidence="1" id="KW-1133">Transmembrane helix</keyword>
<feature type="transmembrane region" description="Helical" evidence="1">
    <location>
        <begin position="252"/>
        <end position="269"/>
    </location>
</feature>
<dbReference type="EMBL" id="JACIJC010000002">
    <property type="protein sequence ID" value="MBB5685413.1"/>
    <property type="molecule type" value="Genomic_DNA"/>
</dbReference>
<proteinExistence type="predicted"/>
<evidence type="ECO:0000313" key="4">
    <source>
        <dbReference type="Proteomes" id="UP000549617"/>
    </source>
</evidence>
<dbReference type="Proteomes" id="UP000549617">
    <property type="component" value="Unassembled WGS sequence"/>
</dbReference>
<sequence>MNDMNSATLSPGAAATLREAVPAAGATKPHTVNDNAMIRAVAELTRDLNAANPRLYWADFLASAAIGYAGLFLTIGAGSTLAALGWAAMAVLGLYRAASFIHELTHIRHASVPGFRLAWNLIAGIPLFVPSFMYEGVHNLHHARTRYGTAEDPEYLPLALMKPWTLPLFVVTSLLGPIALMFRYAILTPLSLLIPPLRTLVLERYSGLVINPAFRRRPPEGAARRDWLWLEGATSVWAFGLLVAVITGVVPLRGFLIFIGIASAVMLLNQIRTLTAHLWENEGEVMTVTAQFLDSVNVPPPGPLAELWAPVGLRYHALHHLIPGVPYHNLAEAHRRLTAALAAESSYHRANYDGLPGLVARLARSSFRGAGEIGN</sequence>
<keyword evidence="1" id="KW-0472">Membrane</keyword>
<dbReference type="RefSeq" id="WP_246350418.1">
    <property type="nucleotide sequence ID" value="NZ_JACIJC010000002.1"/>
</dbReference>
<gene>
    <name evidence="3" type="ORF">FHS49_001421</name>
</gene>
<dbReference type="CDD" id="cd01060">
    <property type="entry name" value="Membrane-FADS-like"/>
    <property type="match status" value="1"/>
</dbReference>
<feature type="transmembrane region" description="Helical" evidence="1">
    <location>
        <begin position="115"/>
        <end position="134"/>
    </location>
</feature>
<reference evidence="3 4" key="1">
    <citation type="submission" date="2020-08" db="EMBL/GenBank/DDBJ databases">
        <title>Genomic Encyclopedia of Type Strains, Phase IV (KMG-IV): sequencing the most valuable type-strain genomes for metagenomic binning, comparative biology and taxonomic classification.</title>
        <authorList>
            <person name="Goeker M."/>
        </authorList>
    </citation>
    <scope>NUCLEOTIDE SEQUENCE [LARGE SCALE GENOMIC DNA]</scope>
    <source>
        <strain evidence="3 4">DSM 25079</strain>
    </source>
</reference>